<dbReference type="EMBL" id="WHWC01000006">
    <property type="protein sequence ID" value="KAG8381566.1"/>
    <property type="molecule type" value="Genomic_DNA"/>
</dbReference>
<dbReference type="CDD" id="cd22157">
    <property type="entry name" value="F-box_AtFBW1-like"/>
    <property type="match status" value="1"/>
</dbReference>
<dbReference type="InterPro" id="IPR036047">
    <property type="entry name" value="F-box-like_dom_sf"/>
</dbReference>
<name>A0AAV6XEL2_9LAMI</name>
<feature type="domain" description="F-box" evidence="1">
    <location>
        <begin position="17"/>
        <end position="56"/>
    </location>
</feature>
<proteinExistence type="predicted"/>
<dbReference type="AlphaFoldDB" id="A0AAV6XEL2"/>
<evidence type="ECO:0000313" key="3">
    <source>
        <dbReference type="Proteomes" id="UP000826271"/>
    </source>
</evidence>
<dbReference type="InterPro" id="IPR001810">
    <property type="entry name" value="F-box_dom"/>
</dbReference>
<evidence type="ECO:0000313" key="2">
    <source>
        <dbReference type="EMBL" id="KAG8381566.1"/>
    </source>
</evidence>
<dbReference type="InterPro" id="IPR015915">
    <property type="entry name" value="Kelch-typ_b-propeller"/>
</dbReference>
<dbReference type="SUPFAM" id="SSF117281">
    <property type="entry name" value="Kelch motif"/>
    <property type="match status" value="1"/>
</dbReference>
<dbReference type="InterPro" id="IPR006527">
    <property type="entry name" value="F-box-assoc_dom_typ1"/>
</dbReference>
<keyword evidence="3" id="KW-1185">Reference proteome</keyword>
<dbReference type="PANTHER" id="PTHR35546">
    <property type="entry name" value="F-BOX PROTEIN INTERACTION DOMAIN PROTEIN-RELATED"/>
    <property type="match status" value="1"/>
</dbReference>
<dbReference type="InterPro" id="IPR017451">
    <property type="entry name" value="F-box-assoc_interact_dom"/>
</dbReference>
<dbReference type="Proteomes" id="UP000826271">
    <property type="component" value="Unassembled WGS sequence"/>
</dbReference>
<dbReference type="NCBIfam" id="TIGR01640">
    <property type="entry name" value="F_box_assoc_1"/>
    <property type="match status" value="1"/>
</dbReference>
<organism evidence="2 3">
    <name type="scientific">Buddleja alternifolia</name>
    <dbReference type="NCBI Taxonomy" id="168488"/>
    <lineage>
        <taxon>Eukaryota</taxon>
        <taxon>Viridiplantae</taxon>
        <taxon>Streptophyta</taxon>
        <taxon>Embryophyta</taxon>
        <taxon>Tracheophyta</taxon>
        <taxon>Spermatophyta</taxon>
        <taxon>Magnoliopsida</taxon>
        <taxon>eudicotyledons</taxon>
        <taxon>Gunneridae</taxon>
        <taxon>Pentapetalae</taxon>
        <taxon>asterids</taxon>
        <taxon>lamiids</taxon>
        <taxon>Lamiales</taxon>
        <taxon>Scrophulariaceae</taxon>
        <taxon>Buddlejeae</taxon>
        <taxon>Buddleja</taxon>
    </lineage>
</organism>
<gene>
    <name evidence="2" type="ORF">BUALT_Bualt06G0134900</name>
</gene>
<evidence type="ECO:0000259" key="1">
    <source>
        <dbReference type="SMART" id="SM00256"/>
    </source>
</evidence>
<dbReference type="SUPFAM" id="SSF81383">
    <property type="entry name" value="F-box domain"/>
    <property type="match status" value="1"/>
</dbReference>
<protein>
    <recommendedName>
        <fullName evidence="1">F-box domain-containing protein</fullName>
    </recommendedName>
</protein>
<dbReference type="Pfam" id="PF07734">
    <property type="entry name" value="FBA_1"/>
    <property type="match status" value="1"/>
</dbReference>
<accession>A0AAV6XEL2</accession>
<dbReference type="InterPro" id="IPR055290">
    <property type="entry name" value="At3g26010-like"/>
</dbReference>
<dbReference type="PANTHER" id="PTHR35546:SF134">
    <property type="entry name" value="F-BOX ASSOCIATED DOMAIN-CONTAINING PROTEIN"/>
    <property type="match status" value="1"/>
</dbReference>
<dbReference type="SMART" id="SM00256">
    <property type="entry name" value="FBOX"/>
    <property type="match status" value="1"/>
</dbReference>
<sequence length="389" mass="44429">MKLHKTASTSSEVVGSIDDLLNQILLRLPVKSLMRFKLVSKNWQSLITSPCFSLQYNPGRNAAVGLFYPELKSTAFVYIHLNVQVTTKPPFTELNFAVDPDPIWIHHSCNGLLLCCSFVIFDHYRSCERSTIGKCFVYNPTTNCSTKLPRPGIMNGVPMSVCGIYLAFDPANSPSHKVVCVRESEFSTKLRQIEIYSSESDEWRVSGEPFVSRANFHNGVYWNGSIHWINSINAEVLRFNVDEERLGKIPMPGSMWSSFGYFGESCDHLHLILCYDLGPNLIVYEMKRDCSEWFVKYRVDLAEVRAALPEMAYLEYYIKECFHWFSIFSLVRSKKGSAFLVLKVCRKVLQLSLECNTFEEVYTLGDDAIGYPAHQYIESLHMFRGPASC</sequence>
<reference evidence="2" key="1">
    <citation type="submission" date="2019-10" db="EMBL/GenBank/DDBJ databases">
        <authorList>
            <person name="Zhang R."/>
            <person name="Pan Y."/>
            <person name="Wang J."/>
            <person name="Ma R."/>
            <person name="Yu S."/>
        </authorList>
    </citation>
    <scope>NUCLEOTIDE SEQUENCE</scope>
    <source>
        <strain evidence="2">LA-IB0</strain>
        <tissue evidence="2">Leaf</tissue>
    </source>
</reference>
<dbReference type="Gene3D" id="1.20.1280.50">
    <property type="match status" value="1"/>
</dbReference>
<dbReference type="Pfam" id="PF00646">
    <property type="entry name" value="F-box"/>
    <property type="match status" value="1"/>
</dbReference>
<comment type="caution">
    <text evidence="2">The sequence shown here is derived from an EMBL/GenBank/DDBJ whole genome shotgun (WGS) entry which is preliminary data.</text>
</comment>